<evidence type="ECO:0000313" key="3">
    <source>
        <dbReference type="Proteomes" id="UP001633002"/>
    </source>
</evidence>
<feature type="compositionally biased region" description="Low complexity" evidence="1">
    <location>
        <begin position="216"/>
        <end position="238"/>
    </location>
</feature>
<feature type="region of interest" description="Disordered" evidence="1">
    <location>
        <begin position="209"/>
        <end position="266"/>
    </location>
</feature>
<accession>A0ABD3GB63</accession>
<keyword evidence="3" id="KW-1185">Reference proteome</keyword>
<protein>
    <submittedName>
        <fullName evidence="2">Uncharacterized protein</fullName>
    </submittedName>
</protein>
<dbReference type="Proteomes" id="UP001633002">
    <property type="component" value="Unassembled WGS sequence"/>
</dbReference>
<reference evidence="2 3" key="1">
    <citation type="submission" date="2024-09" db="EMBL/GenBank/DDBJ databases">
        <title>Chromosome-scale assembly of Riccia sorocarpa.</title>
        <authorList>
            <person name="Paukszto L."/>
        </authorList>
    </citation>
    <scope>NUCLEOTIDE SEQUENCE [LARGE SCALE GENOMIC DNA]</scope>
    <source>
        <strain evidence="2">LP-2024</strain>
        <tissue evidence="2">Aerial parts of the thallus</tissue>
    </source>
</reference>
<comment type="caution">
    <text evidence="2">The sequence shown here is derived from an EMBL/GenBank/DDBJ whole genome shotgun (WGS) entry which is preliminary data.</text>
</comment>
<gene>
    <name evidence="2" type="ORF">R1sor_025770</name>
</gene>
<name>A0ABD3GB63_9MARC</name>
<dbReference type="EMBL" id="JBJQOH010000008">
    <property type="protein sequence ID" value="KAL3675822.1"/>
    <property type="molecule type" value="Genomic_DNA"/>
</dbReference>
<evidence type="ECO:0000256" key="1">
    <source>
        <dbReference type="SAM" id="MobiDB-lite"/>
    </source>
</evidence>
<proteinExistence type="predicted"/>
<organism evidence="2 3">
    <name type="scientific">Riccia sorocarpa</name>
    <dbReference type="NCBI Taxonomy" id="122646"/>
    <lineage>
        <taxon>Eukaryota</taxon>
        <taxon>Viridiplantae</taxon>
        <taxon>Streptophyta</taxon>
        <taxon>Embryophyta</taxon>
        <taxon>Marchantiophyta</taxon>
        <taxon>Marchantiopsida</taxon>
        <taxon>Marchantiidae</taxon>
        <taxon>Marchantiales</taxon>
        <taxon>Ricciaceae</taxon>
        <taxon>Riccia</taxon>
    </lineage>
</organism>
<evidence type="ECO:0000313" key="2">
    <source>
        <dbReference type="EMBL" id="KAL3675822.1"/>
    </source>
</evidence>
<sequence>MEGVIPDLSDQITRLIHYLEELKNLTGYVVGLQAEISNFMRILTTNLAYLNTSLPHAVSTDAIGLLANEVAEANRFMGECLQQDKFKKIWSAREVHTTLESLRLKLVSCFHLAFFITSLDVIIEGQHRASDFQQRMLNLYFTHVSDALAARGQLQTLLQPLASETLEKLIEFLKRGGVASTGIATDESIDTENFFADVLATVEQLHPPELEWLDPDGSSSGSNHDDSSGSSEAGREASTGPSLSLWLAKSPKSSSSPRTEIVAAGEPTFSSQSNVVACVGEDSSTQRDLEAGTGASLESRLDHDNDDDCVVAIFAFICSPGRAGPGRVPTHQQNTSVIGTDKGTITRLSCTQDLNQIWTSVVFVLTSVILSRDLIKSFKFCRLQTEIPAHVTAKRPQTP</sequence>
<dbReference type="AlphaFoldDB" id="A0ABD3GB63"/>